<comment type="caution">
    <text evidence="13">The sequence shown here is derived from an EMBL/GenBank/DDBJ whole genome shotgun (WGS) entry which is preliminary data.</text>
</comment>
<evidence type="ECO:0000256" key="1">
    <source>
        <dbReference type="ARBA" id="ARBA00001400"/>
    </source>
</evidence>
<dbReference type="InterPro" id="IPR005122">
    <property type="entry name" value="Uracil-DNA_glycosylase-like"/>
</dbReference>
<keyword evidence="6 9" id="KW-0227">DNA damage</keyword>
<keyword evidence="9" id="KW-0963">Cytoplasm</keyword>
<reference evidence="14" key="1">
    <citation type="journal article" date="2019" name="Int. J. Syst. Evol. Microbiol.">
        <title>The Global Catalogue of Microorganisms (GCM) 10K type strain sequencing project: providing services to taxonomists for standard genome sequencing and annotation.</title>
        <authorList>
            <consortium name="The Broad Institute Genomics Platform"/>
            <consortium name="The Broad Institute Genome Sequencing Center for Infectious Disease"/>
            <person name="Wu L."/>
            <person name="Ma J."/>
        </authorList>
    </citation>
    <scope>NUCLEOTIDE SEQUENCE [LARGE SCALE GENOMIC DNA]</scope>
    <source>
        <strain evidence="14">JCM 14193</strain>
    </source>
</reference>
<evidence type="ECO:0000256" key="5">
    <source>
        <dbReference type="ARBA" id="ARBA00018429"/>
    </source>
</evidence>
<dbReference type="CDD" id="cd10027">
    <property type="entry name" value="UDG-F1-like"/>
    <property type="match status" value="1"/>
</dbReference>
<evidence type="ECO:0000256" key="2">
    <source>
        <dbReference type="ARBA" id="ARBA00002631"/>
    </source>
</evidence>
<feature type="active site" description="Proton acceptor" evidence="9 10">
    <location>
        <position position="63"/>
    </location>
</feature>
<dbReference type="SMART" id="SM00987">
    <property type="entry name" value="UreE_C"/>
    <property type="match status" value="1"/>
</dbReference>
<dbReference type="InterPro" id="IPR002043">
    <property type="entry name" value="UDG_fam1"/>
</dbReference>
<gene>
    <name evidence="9" type="primary">ung</name>
    <name evidence="13" type="ORF">GCM10008935_13220</name>
</gene>
<dbReference type="NCBIfam" id="NF003592">
    <property type="entry name" value="PRK05254.1-5"/>
    <property type="match status" value="1"/>
</dbReference>
<name>A0ABP3JS53_9BACI</name>
<dbReference type="PROSITE" id="PS00130">
    <property type="entry name" value="U_DNA_GLYCOSYLASE"/>
    <property type="match status" value="1"/>
</dbReference>
<comment type="function">
    <text evidence="2 9 11">Excises uracil residues from the DNA which can arise as a result of misincorporation of dUMP residues by DNA polymerase or due to deamination of cytosine.</text>
</comment>
<dbReference type="PANTHER" id="PTHR11264">
    <property type="entry name" value="URACIL-DNA GLYCOSYLASE"/>
    <property type="match status" value="1"/>
</dbReference>
<comment type="subcellular location">
    <subcellularLocation>
        <location evidence="9">Cytoplasm</location>
    </subcellularLocation>
</comment>
<feature type="domain" description="Uracil-DNA glycosylase-like" evidence="12">
    <location>
        <begin position="48"/>
        <end position="206"/>
    </location>
</feature>
<dbReference type="InterPro" id="IPR018085">
    <property type="entry name" value="Ura-DNA_Glyclase_AS"/>
</dbReference>
<evidence type="ECO:0000256" key="11">
    <source>
        <dbReference type="RuleBase" id="RU003780"/>
    </source>
</evidence>
<dbReference type="EC" id="3.2.2.27" evidence="4 9"/>
<dbReference type="NCBIfam" id="NF003588">
    <property type="entry name" value="PRK05254.1-1"/>
    <property type="match status" value="1"/>
</dbReference>
<dbReference type="NCBIfam" id="TIGR00628">
    <property type="entry name" value="ung"/>
    <property type="match status" value="1"/>
</dbReference>
<evidence type="ECO:0000313" key="14">
    <source>
        <dbReference type="Proteomes" id="UP001500740"/>
    </source>
</evidence>
<evidence type="ECO:0000259" key="12">
    <source>
        <dbReference type="SMART" id="SM00986"/>
    </source>
</evidence>
<organism evidence="13 14">
    <name type="scientific">Alkalibacillus silvisoli</name>
    <dbReference type="NCBI Taxonomy" id="392823"/>
    <lineage>
        <taxon>Bacteria</taxon>
        <taxon>Bacillati</taxon>
        <taxon>Bacillota</taxon>
        <taxon>Bacilli</taxon>
        <taxon>Bacillales</taxon>
        <taxon>Bacillaceae</taxon>
        <taxon>Alkalibacillus</taxon>
    </lineage>
</organism>
<evidence type="ECO:0000256" key="3">
    <source>
        <dbReference type="ARBA" id="ARBA00008184"/>
    </source>
</evidence>
<dbReference type="RefSeq" id="WP_343782589.1">
    <property type="nucleotide sequence ID" value="NZ_BAAACZ010000009.1"/>
</dbReference>
<keyword evidence="8 9" id="KW-0234">DNA repair</keyword>
<dbReference type="SUPFAM" id="SSF52141">
    <property type="entry name" value="Uracil-DNA glycosylase-like"/>
    <property type="match status" value="1"/>
</dbReference>
<keyword evidence="7 9" id="KW-0378">Hydrolase</keyword>
<dbReference type="Gene3D" id="3.40.470.10">
    <property type="entry name" value="Uracil-DNA glycosylase-like domain"/>
    <property type="match status" value="1"/>
</dbReference>
<evidence type="ECO:0000256" key="9">
    <source>
        <dbReference type="HAMAP-Rule" id="MF_00148"/>
    </source>
</evidence>
<dbReference type="Proteomes" id="UP001500740">
    <property type="component" value="Unassembled WGS sequence"/>
</dbReference>
<comment type="catalytic activity">
    <reaction evidence="1 9 11">
        <text>Hydrolyzes single-stranded DNA or mismatched double-stranded DNA and polynucleotides, releasing free uracil.</text>
        <dbReference type="EC" id="3.2.2.27"/>
    </reaction>
</comment>
<dbReference type="SMART" id="SM00986">
    <property type="entry name" value="UDG"/>
    <property type="match status" value="1"/>
</dbReference>
<dbReference type="InterPro" id="IPR036895">
    <property type="entry name" value="Uracil-DNA_glycosylase-like_sf"/>
</dbReference>
<dbReference type="HAMAP" id="MF_00148">
    <property type="entry name" value="UDG"/>
    <property type="match status" value="1"/>
</dbReference>
<dbReference type="Pfam" id="PF03167">
    <property type="entry name" value="UDG"/>
    <property type="match status" value="1"/>
</dbReference>
<keyword evidence="14" id="KW-1185">Reference proteome</keyword>
<comment type="similarity">
    <text evidence="3 9 11">Belongs to the uracil-DNA glycosylase (UDG) superfamily. UNG family.</text>
</comment>
<dbReference type="EMBL" id="BAAACZ010000009">
    <property type="protein sequence ID" value="GAA0459308.1"/>
    <property type="molecule type" value="Genomic_DNA"/>
</dbReference>
<sequence length="218" mass="24883">MNITTDWKEVLQQEFSQPYFKQLTEEVKKKYEIEEVYPPYANIFCAFNITSYEMTKVVLLGQDPYHGPNQANGLSFSVNAREKLPPSLNNIFKELENDIGCRPSHGDLSHWANEGVLLLNTALTVKEGVANAHHNLGWEKFTTSVIKLLSDQKDHVVFVLWGKQAYKNHSLIDSRHTIIHAPHPSPLSAYRGFFGSKPFSHVNEALKKNGQKPVNWCY</sequence>
<evidence type="ECO:0000313" key="13">
    <source>
        <dbReference type="EMBL" id="GAA0459308.1"/>
    </source>
</evidence>
<dbReference type="NCBIfam" id="NF003589">
    <property type="entry name" value="PRK05254.1-2"/>
    <property type="match status" value="1"/>
</dbReference>
<evidence type="ECO:0000256" key="8">
    <source>
        <dbReference type="ARBA" id="ARBA00023204"/>
    </source>
</evidence>
<evidence type="ECO:0000256" key="7">
    <source>
        <dbReference type="ARBA" id="ARBA00022801"/>
    </source>
</evidence>
<evidence type="ECO:0000256" key="6">
    <source>
        <dbReference type="ARBA" id="ARBA00022763"/>
    </source>
</evidence>
<evidence type="ECO:0000256" key="4">
    <source>
        <dbReference type="ARBA" id="ARBA00012030"/>
    </source>
</evidence>
<proteinExistence type="inferred from homology"/>
<dbReference type="PANTHER" id="PTHR11264:SF0">
    <property type="entry name" value="URACIL-DNA GLYCOSYLASE"/>
    <property type="match status" value="1"/>
</dbReference>
<evidence type="ECO:0000256" key="10">
    <source>
        <dbReference type="PROSITE-ProRule" id="PRU10072"/>
    </source>
</evidence>
<accession>A0ABP3JS53</accession>
<protein>
    <recommendedName>
        <fullName evidence="5 9">Uracil-DNA glycosylase</fullName>
        <shortName evidence="9">UDG</shortName>
        <ecNumber evidence="4 9">3.2.2.27</ecNumber>
    </recommendedName>
</protein>